<keyword evidence="2" id="KW-0001">2Fe-2S</keyword>
<evidence type="ECO:0000256" key="6">
    <source>
        <dbReference type="ARBA" id="ARBA00023014"/>
    </source>
</evidence>
<reference evidence="9" key="1">
    <citation type="submission" date="2018-02" db="EMBL/GenBank/DDBJ databases">
        <authorList>
            <person name="Hausmann B."/>
        </authorList>
    </citation>
    <scope>NUCLEOTIDE SEQUENCE [LARGE SCALE GENOMIC DNA]</scope>
    <source>
        <strain evidence="9">Peat soil MAG SbA1</strain>
    </source>
</reference>
<evidence type="ECO:0000313" key="9">
    <source>
        <dbReference type="Proteomes" id="UP000238701"/>
    </source>
</evidence>
<dbReference type="PANTHER" id="PTHR43756">
    <property type="entry name" value="CHOLINE MONOOXYGENASE, CHLOROPLASTIC"/>
    <property type="match status" value="1"/>
</dbReference>
<sequence>MPTSDTQSVARTLPARYYTDPDLFRDELERFYCQTWICTGRANQVPTPGDYFLREVAGESVIITRDGSSSLRAFFNVCRHRGTRICAHAQGHFPGRIQCGYHGWTYGLDGGLIGAPHAHDGFCREDYPLNRVHADVWDGHIFINLSSEPMPLARQLEDMPQKFLHWQMAELRTYRRIEYEVKANWKLIMLNYNECLHCPILHPALNAITDYLSGKNDQPHRGYIGGSMEFQGGAKTMSTDGKLRRDYLPGLTADERNKVYYYAIFPNLLLSLHPDYMMTHTLWPRAVDRTSVICEWHFHPDEMAKPNFEADDAVEFWDITNREDWAISELSQAGIKSRAYKPGPYSRCESLPHAFDEMVLDREKARTPEGGPLNG</sequence>
<proteinExistence type="predicted"/>
<feature type="domain" description="Rieske" evidence="7">
    <location>
        <begin position="36"/>
        <end position="143"/>
    </location>
</feature>
<dbReference type="AlphaFoldDB" id="A0A2U3L428"/>
<keyword evidence="3" id="KW-0479">Metal-binding</keyword>
<dbReference type="SUPFAM" id="SSF50022">
    <property type="entry name" value="ISP domain"/>
    <property type="match status" value="1"/>
</dbReference>
<dbReference type="PANTHER" id="PTHR43756:SF5">
    <property type="entry name" value="CHOLINE MONOOXYGENASE, CHLOROPLASTIC"/>
    <property type="match status" value="1"/>
</dbReference>
<evidence type="ECO:0000256" key="2">
    <source>
        <dbReference type="ARBA" id="ARBA00022714"/>
    </source>
</evidence>
<dbReference type="CDD" id="cd03469">
    <property type="entry name" value="Rieske_RO_Alpha_N"/>
    <property type="match status" value="1"/>
</dbReference>
<gene>
    <name evidence="8" type="ORF">SBA1_670016</name>
</gene>
<dbReference type="Pfam" id="PF00355">
    <property type="entry name" value="Rieske"/>
    <property type="match status" value="1"/>
</dbReference>
<dbReference type="EMBL" id="OMOD01000163">
    <property type="protein sequence ID" value="SPF46610.1"/>
    <property type="molecule type" value="Genomic_DNA"/>
</dbReference>
<dbReference type="CDD" id="cd08884">
    <property type="entry name" value="RHO_alpha_C_GbcA-like"/>
    <property type="match status" value="1"/>
</dbReference>
<name>A0A2U3L428_9BACT</name>
<evidence type="ECO:0000256" key="1">
    <source>
        <dbReference type="ARBA" id="ARBA00001962"/>
    </source>
</evidence>
<dbReference type="SUPFAM" id="SSF55961">
    <property type="entry name" value="Bet v1-like"/>
    <property type="match status" value="1"/>
</dbReference>
<keyword evidence="6" id="KW-0411">Iron-sulfur</keyword>
<dbReference type="OrthoDB" id="9800776at2"/>
<dbReference type="InterPro" id="IPR015879">
    <property type="entry name" value="Ring_hydroxy_dOase_asu_C_dom"/>
</dbReference>
<dbReference type="Pfam" id="PF00848">
    <property type="entry name" value="Ring_hydroxyl_A"/>
    <property type="match status" value="1"/>
</dbReference>
<keyword evidence="4" id="KW-0560">Oxidoreductase</keyword>
<evidence type="ECO:0000256" key="3">
    <source>
        <dbReference type="ARBA" id="ARBA00022723"/>
    </source>
</evidence>
<accession>A0A2U3L428</accession>
<dbReference type="Gene3D" id="3.90.380.10">
    <property type="entry name" value="Naphthalene 1,2-dioxygenase Alpha Subunit, Chain A, domain 1"/>
    <property type="match status" value="2"/>
</dbReference>
<evidence type="ECO:0000256" key="5">
    <source>
        <dbReference type="ARBA" id="ARBA00023004"/>
    </source>
</evidence>
<dbReference type="GO" id="GO:0005506">
    <property type="term" value="F:iron ion binding"/>
    <property type="evidence" value="ECO:0007669"/>
    <property type="project" value="InterPro"/>
</dbReference>
<evidence type="ECO:0000259" key="7">
    <source>
        <dbReference type="PROSITE" id="PS51296"/>
    </source>
</evidence>
<keyword evidence="5" id="KW-0408">Iron</keyword>
<dbReference type="InterPro" id="IPR036922">
    <property type="entry name" value="Rieske_2Fe-2S_sf"/>
</dbReference>
<dbReference type="InterPro" id="IPR017941">
    <property type="entry name" value="Rieske_2Fe-2S"/>
</dbReference>
<protein>
    <submittedName>
        <fullName evidence="8">Rieske (2Fe-2S) protein</fullName>
    </submittedName>
</protein>
<dbReference type="PROSITE" id="PS51296">
    <property type="entry name" value="RIESKE"/>
    <property type="match status" value="1"/>
</dbReference>
<organism evidence="8 9">
    <name type="scientific">Candidatus Sulfotelmatobacter kueseliae</name>
    <dbReference type="NCBI Taxonomy" id="2042962"/>
    <lineage>
        <taxon>Bacteria</taxon>
        <taxon>Pseudomonadati</taxon>
        <taxon>Acidobacteriota</taxon>
        <taxon>Terriglobia</taxon>
        <taxon>Terriglobales</taxon>
        <taxon>Candidatus Korobacteraceae</taxon>
        <taxon>Candidatus Sulfotelmatobacter</taxon>
    </lineage>
</organism>
<evidence type="ECO:0000256" key="4">
    <source>
        <dbReference type="ARBA" id="ARBA00023002"/>
    </source>
</evidence>
<dbReference type="GO" id="GO:0016491">
    <property type="term" value="F:oxidoreductase activity"/>
    <property type="evidence" value="ECO:0007669"/>
    <property type="project" value="UniProtKB-KW"/>
</dbReference>
<dbReference type="Proteomes" id="UP000238701">
    <property type="component" value="Unassembled WGS sequence"/>
</dbReference>
<dbReference type="GO" id="GO:0051537">
    <property type="term" value="F:2 iron, 2 sulfur cluster binding"/>
    <property type="evidence" value="ECO:0007669"/>
    <property type="project" value="UniProtKB-KW"/>
</dbReference>
<evidence type="ECO:0000313" key="8">
    <source>
        <dbReference type="EMBL" id="SPF46610.1"/>
    </source>
</evidence>
<dbReference type="PRINTS" id="PR00090">
    <property type="entry name" value="RNGDIOXGNASE"/>
</dbReference>
<dbReference type="InterPro" id="IPR001663">
    <property type="entry name" value="Rng_hydr_dOase-A"/>
</dbReference>
<dbReference type="Gene3D" id="2.102.10.10">
    <property type="entry name" value="Rieske [2Fe-2S] iron-sulphur domain"/>
    <property type="match status" value="1"/>
</dbReference>
<comment type="cofactor">
    <cofactor evidence="1">
        <name>Fe cation</name>
        <dbReference type="ChEBI" id="CHEBI:24875"/>
    </cofactor>
</comment>